<reference evidence="3 4" key="1">
    <citation type="submission" date="2019-03" db="EMBL/GenBank/DDBJ databases">
        <authorList>
            <person name="Gaulin E."/>
            <person name="Dumas B."/>
        </authorList>
    </citation>
    <scope>NUCLEOTIDE SEQUENCE [LARGE SCALE GENOMIC DNA]</scope>
    <source>
        <strain evidence="3">CBS 568.67</strain>
    </source>
</reference>
<organism evidence="3 4">
    <name type="scientific">Aphanomyces stellatus</name>
    <dbReference type="NCBI Taxonomy" id="120398"/>
    <lineage>
        <taxon>Eukaryota</taxon>
        <taxon>Sar</taxon>
        <taxon>Stramenopiles</taxon>
        <taxon>Oomycota</taxon>
        <taxon>Saprolegniomycetes</taxon>
        <taxon>Saprolegniales</taxon>
        <taxon>Verrucalvaceae</taxon>
        <taxon>Aphanomyces</taxon>
    </lineage>
</organism>
<keyword evidence="4" id="KW-1185">Reference proteome</keyword>
<sequence length="367" mass="43234">MQEEELDVELLERANKSLRHAQQTQRMVEYRQEKKLKRIQLKQKVEELAQLRDALADASRRLPMTRLPWRDVAKALQEQRDEVESDKRTLERYLKEQRRLLHDMQQWVAVQLSLQASPHAGVPTWRNVSLLANPVSRRLGKEWILKHMYLNTDRVFQQYGFPPPNLQVDVKKELRFEFDDEGYVILFKEQLHSVKGSLQRQVSQFYHTLLSLQCMVVFYSPALSMVIEEVDGFTRQYAFVTPRGEFVNVLVGEFHSSNRCVIVGQEIQSDDSVADYYRHHQRNRTFWFDIYTVPDGLRTRDIKLHSHPFVLGGSNLDRIQDAGDFGLNLSDCPTHLHDIRLHMWAQRILDMKIADYRKPKQTPPPTT</sequence>
<accession>A0A485KKT2</accession>
<dbReference type="Proteomes" id="UP000332933">
    <property type="component" value="Unassembled WGS sequence"/>
</dbReference>
<dbReference type="EMBL" id="VJMH01005110">
    <property type="protein sequence ID" value="KAF0700835.1"/>
    <property type="molecule type" value="Genomic_DNA"/>
</dbReference>
<protein>
    <submittedName>
        <fullName evidence="3">Aste57867_8634 protein</fullName>
    </submittedName>
</protein>
<proteinExistence type="predicted"/>
<evidence type="ECO:0000256" key="1">
    <source>
        <dbReference type="SAM" id="Coils"/>
    </source>
</evidence>
<evidence type="ECO:0000313" key="4">
    <source>
        <dbReference type="Proteomes" id="UP000332933"/>
    </source>
</evidence>
<evidence type="ECO:0000313" key="3">
    <source>
        <dbReference type="EMBL" id="VFT85520.1"/>
    </source>
</evidence>
<feature type="coiled-coil region" evidence="1">
    <location>
        <begin position="1"/>
        <end position="100"/>
    </location>
</feature>
<name>A0A485KKT2_9STRA</name>
<gene>
    <name evidence="3" type="primary">Aste57867_8634</name>
    <name evidence="2" type="ORF">As57867_008600</name>
    <name evidence="3" type="ORF">ASTE57867_8634</name>
</gene>
<keyword evidence="1" id="KW-0175">Coiled coil</keyword>
<dbReference type="AlphaFoldDB" id="A0A485KKT2"/>
<evidence type="ECO:0000313" key="2">
    <source>
        <dbReference type="EMBL" id="KAF0700835.1"/>
    </source>
</evidence>
<dbReference type="EMBL" id="CAADRA010005131">
    <property type="protein sequence ID" value="VFT85520.1"/>
    <property type="molecule type" value="Genomic_DNA"/>
</dbReference>
<reference evidence="2" key="2">
    <citation type="submission" date="2019-06" db="EMBL/GenBank/DDBJ databases">
        <title>Genomics analysis of Aphanomyces spp. identifies a new class of oomycete effector associated with host adaptation.</title>
        <authorList>
            <person name="Gaulin E."/>
        </authorList>
    </citation>
    <scope>NUCLEOTIDE SEQUENCE</scope>
    <source>
        <strain evidence="2">CBS 578.67</strain>
    </source>
</reference>